<dbReference type="EMBL" id="CP082781">
    <property type="protein sequence ID" value="UGS25818.1"/>
    <property type="molecule type" value="Genomic_DNA"/>
</dbReference>
<name>A0ABY3RP80_9MICO</name>
<proteinExistence type="predicted"/>
<organism evidence="2 3">
    <name type="scientific">Microbacterium resistens</name>
    <dbReference type="NCBI Taxonomy" id="156977"/>
    <lineage>
        <taxon>Bacteria</taxon>
        <taxon>Bacillati</taxon>
        <taxon>Actinomycetota</taxon>
        <taxon>Actinomycetes</taxon>
        <taxon>Micrococcales</taxon>
        <taxon>Microbacteriaceae</taxon>
        <taxon>Microbacterium</taxon>
    </lineage>
</organism>
<dbReference type="Pfam" id="PF19656">
    <property type="entry name" value="DUF6159"/>
    <property type="match status" value="1"/>
</dbReference>
<dbReference type="RefSeq" id="WP_231819589.1">
    <property type="nucleotide sequence ID" value="NZ_CP082781.1"/>
</dbReference>
<gene>
    <name evidence="2" type="ORF">K8F61_14325</name>
</gene>
<evidence type="ECO:0000256" key="1">
    <source>
        <dbReference type="SAM" id="Phobius"/>
    </source>
</evidence>
<evidence type="ECO:0000313" key="2">
    <source>
        <dbReference type="EMBL" id="UGS25818.1"/>
    </source>
</evidence>
<feature type="transmembrane region" description="Helical" evidence="1">
    <location>
        <begin position="202"/>
        <end position="224"/>
    </location>
</feature>
<evidence type="ECO:0000313" key="3">
    <source>
        <dbReference type="Proteomes" id="UP001199642"/>
    </source>
</evidence>
<sequence length="284" mass="29092">MTLDDHARPSAAPTGRQLLREAWRHLKTVPGVAALPVLGGVAGTVLFLLFAGPGIVAGVVAVPDDHTRTIVLTIAAIVGAVAATLAVTYFQGAVVSAALQQAAGEPTSVGQALGGANRRFGRLLQWGFVVASVNVVLSLIRDRNNVFTSILSAAGGLAWSAATFLALPAVVSEGIGPIAAVKRSATLLKTTWGSAVRVTLRFGLILLPAILVAILLVFVGAITMGAVNEVAGVCIMVLGVLVLVCALAFLSTIKAYVTTQLYLYASGRPTALPAELVRGAVRTA</sequence>
<accession>A0ABY3RP80</accession>
<dbReference type="InterPro" id="IPR046157">
    <property type="entry name" value="DUF6159"/>
</dbReference>
<feature type="transmembrane region" description="Helical" evidence="1">
    <location>
        <begin position="70"/>
        <end position="90"/>
    </location>
</feature>
<keyword evidence="1" id="KW-0472">Membrane</keyword>
<feature type="transmembrane region" description="Helical" evidence="1">
    <location>
        <begin position="123"/>
        <end position="140"/>
    </location>
</feature>
<protein>
    <submittedName>
        <fullName evidence="2">DUF6159 family protein</fullName>
    </submittedName>
</protein>
<dbReference type="Proteomes" id="UP001199642">
    <property type="component" value="Chromosome"/>
</dbReference>
<keyword evidence="1" id="KW-1133">Transmembrane helix</keyword>
<feature type="transmembrane region" description="Helical" evidence="1">
    <location>
        <begin position="230"/>
        <end position="250"/>
    </location>
</feature>
<reference evidence="2 3" key="1">
    <citation type="submission" date="2023-01" db="EMBL/GenBank/DDBJ databases">
        <title>Characterization of estradiol degrading bacteria Microbacterium sp. MZT7 and reveal degrading genes through genome analysis.</title>
        <authorList>
            <person name="Hao P."/>
            <person name="Gao Y."/>
        </authorList>
    </citation>
    <scope>NUCLEOTIDE SEQUENCE [LARGE SCALE GENOMIC DNA]</scope>
    <source>
        <strain evidence="2 3">MZT7</strain>
    </source>
</reference>
<keyword evidence="3" id="KW-1185">Reference proteome</keyword>
<keyword evidence="1" id="KW-0812">Transmembrane</keyword>